<evidence type="ECO:0000313" key="2">
    <source>
        <dbReference type="EMBL" id="AWW13792.1"/>
    </source>
</evidence>
<keyword evidence="2" id="KW-0132">Cell division</keyword>
<sequence>MQNSNWYKFLKKIKSVLISFSFLTGLFWFIRSPLWNSTELLQFEIEPKTIPFNKKFLKHIYNKAKHQYIWNFSPTQTIHNLEKIHKLKPYSLNFLTIRKILPPKLILYLREHQPIGILFDENFEVIQGLIDAEGNIFKNVHPKQIAIIEFLLNKPLLKIRGFENIKIRWSSLYLLILRSPTTINEVYWDKENNILFGTEIGYVLFGEYQNVFHLQKRLLYMDKIYTLWKKGKLFSEVHVNLTKSSLYYIDLTENKTPIVSMLDSVSSYKIKDENYRWPSSLKDE</sequence>
<proteinExistence type="predicted"/>
<protein>
    <submittedName>
        <fullName evidence="2">Cell division protein FtsQ</fullName>
    </submittedName>
</protein>
<dbReference type="AlphaFoldDB" id="A0A2Z4HGC8"/>
<keyword evidence="1" id="KW-0472">Membrane</keyword>
<keyword evidence="2" id="KW-0934">Plastid</keyword>
<accession>A0A2Z4HGC8</accession>
<gene>
    <name evidence="2" type="primary">ftsQ</name>
</gene>
<name>A0A2Z4HGC8_9EUKA</name>
<dbReference type="EMBL" id="MG601103">
    <property type="protein sequence ID" value="AWW13792.1"/>
    <property type="molecule type" value="Genomic_DNA"/>
</dbReference>
<reference evidence="2" key="1">
    <citation type="journal article" date="2018" name="Adv. Bot. Res.">
        <title>Chapter Four - Comparative Plastid Genomics of Glaucophytes species.</title>
        <authorList>
            <person name="Reyes-Prieto A."/>
            <person name="Russell S."/>
            <person name="Figueroa-Martinez F."/>
            <person name="Jackson C."/>
        </authorList>
    </citation>
    <scope>NUCLEOTIDE SEQUENCE</scope>
    <source>
        <strain evidence="2">UTEX LB 2766</strain>
    </source>
</reference>
<dbReference type="GeneID" id="37543848"/>
<keyword evidence="2" id="KW-0131">Cell cycle</keyword>
<dbReference type="RefSeq" id="YP_009504627.1">
    <property type="nucleotide sequence ID" value="NC_038216.1"/>
</dbReference>
<dbReference type="GO" id="GO:0051301">
    <property type="term" value="P:cell division"/>
    <property type="evidence" value="ECO:0007669"/>
    <property type="project" value="UniProtKB-KW"/>
</dbReference>
<feature type="transmembrane region" description="Helical" evidence="1">
    <location>
        <begin position="12"/>
        <end position="30"/>
    </location>
</feature>
<evidence type="ECO:0000256" key="1">
    <source>
        <dbReference type="SAM" id="Phobius"/>
    </source>
</evidence>
<geneLocation type="plastid" evidence="2"/>
<organism evidence="2">
    <name type="scientific">Cyanophora biloba</name>
    <dbReference type="NCBI Taxonomy" id="1489483"/>
    <lineage>
        <taxon>Eukaryota</taxon>
        <taxon>Glaucocystophyceae</taxon>
        <taxon>Cyanophorales</taxon>
        <taxon>Cyanophoraceae</taxon>
        <taxon>Cyanophora</taxon>
    </lineage>
</organism>
<keyword evidence="1" id="KW-0812">Transmembrane</keyword>
<keyword evidence="1" id="KW-1133">Transmembrane helix</keyword>